<dbReference type="NCBIfam" id="NF001095">
    <property type="entry name" value="PRK00124.1"/>
    <property type="match status" value="1"/>
</dbReference>
<evidence type="ECO:0000313" key="4">
    <source>
        <dbReference type="Proteomes" id="UP001596492"/>
    </source>
</evidence>
<organism evidence="3 4">
    <name type="scientific">Hirschia litorea</name>
    <dbReference type="NCBI Taxonomy" id="1199156"/>
    <lineage>
        <taxon>Bacteria</taxon>
        <taxon>Pseudomonadati</taxon>
        <taxon>Pseudomonadota</taxon>
        <taxon>Alphaproteobacteria</taxon>
        <taxon>Hyphomonadales</taxon>
        <taxon>Hyphomonadaceae</taxon>
        <taxon>Hirschia</taxon>
    </lineage>
</organism>
<dbReference type="Proteomes" id="UP001596492">
    <property type="component" value="Unassembled WGS sequence"/>
</dbReference>
<dbReference type="PANTHER" id="PTHR35146">
    <property type="entry name" value="UPF0178 PROTEIN YAII"/>
    <property type="match status" value="1"/>
</dbReference>
<sequence>MTSQITILIDADACPVKNEIFKVGERHSALIWVVSNSFLQVPRMPNVKQMVVEAGPDEADNWIAEQSHKQTIVITDDILLTERSLEKDAIVLKPDGKAFTKETIGAAVATRALMEQLRSTGEQTGGAAPFSQADRSRFLQALHEACVKMKASQC</sequence>
<name>A0ABW2IJI2_9PROT</name>
<keyword evidence="4" id="KW-1185">Reference proteome</keyword>
<dbReference type="Pfam" id="PF02639">
    <property type="entry name" value="DUF188"/>
    <property type="match status" value="1"/>
</dbReference>
<dbReference type="HAMAP" id="MF_00489">
    <property type="entry name" value="UPF0178"/>
    <property type="match status" value="1"/>
</dbReference>
<accession>A0ABW2IJI2</accession>
<gene>
    <name evidence="3" type="ORF">ACFQS8_06680</name>
</gene>
<protein>
    <recommendedName>
        <fullName evidence="2">UPF0178 protein ACFQS8_06680</fullName>
    </recommendedName>
</protein>
<dbReference type="PANTHER" id="PTHR35146:SF1">
    <property type="entry name" value="UPF0178 PROTEIN YAII"/>
    <property type="match status" value="1"/>
</dbReference>
<proteinExistence type="inferred from homology"/>
<reference evidence="4" key="1">
    <citation type="journal article" date="2019" name="Int. J. Syst. Evol. Microbiol.">
        <title>The Global Catalogue of Microorganisms (GCM) 10K type strain sequencing project: providing services to taxonomists for standard genome sequencing and annotation.</title>
        <authorList>
            <consortium name="The Broad Institute Genomics Platform"/>
            <consortium name="The Broad Institute Genome Sequencing Center for Infectious Disease"/>
            <person name="Wu L."/>
            <person name="Ma J."/>
        </authorList>
    </citation>
    <scope>NUCLEOTIDE SEQUENCE [LARGE SCALE GENOMIC DNA]</scope>
    <source>
        <strain evidence="4">CCUG 51308</strain>
    </source>
</reference>
<dbReference type="EMBL" id="JBHTBR010000002">
    <property type="protein sequence ID" value="MFC7291295.1"/>
    <property type="molecule type" value="Genomic_DNA"/>
</dbReference>
<evidence type="ECO:0000256" key="1">
    <source>
        <dbReference type="ARBA" id="ARBA00008522"/>
    </source>
</evidence>
<dbReference type="InterPro" id="IPR003791">
    <property type="entry name" value="UPF0178"/>
</dbReference>
<evidence type="ECO:0000313" key="3">
    <source>
        <dbReference type="EMBL" id="MFC7291295.1"/>
    </source>
</evidence>
<comment type="similarity">
    <text evidence="1 2">Belongs to the UPF0178 family.</text>
</comment>
<evidence type="ECO:0000256" key="2">
    <source>
        <dbReference type="HAMAP-Rule" id="MF_00489"/>
    </source>
</evidence>
<dbReference type="RefSeq" id="WP_382166488.1">
    <property type="nucleotide sequence ID" value="NZ_JBHTBR010000002.1"/>
</dbReference>
<comment type="caution">
    <text evidence="3">The sequence shown here is derived from an EMBL/GenBank/DDBJ whole genome shotgun (WGS) entry which is preliminary data.</text>
</comment>